<keyword evidence="9" id="KW-0032">Aminotransferase</keyword>
<dbReference type="InterPro" id="IPR050571">
    <property type="entry name" value="Class-IV_PLP-Dep_Aminotrnsfr"/>
</dbReference>
<keyword evidence="9" id="KW-0808">Transferase</keyword>
<dbReference type="RefSeq" id="WP_192012068.1">
    <property type="nucleotide sequence ID" value="NZ_JACYTQ010000011.1"/>
</dbReference>
<dbReference type="EC" id="2.6.1.42" evidence="5"/>
<comment type="pathway">
    <text evidence="1">Amino-acid biosynthesis; L-isoleucine biosynthesis; L-isoleucine from 2-oxobutanoate: step 4/4.</text>
</comment>
<dbReference type="InterPro" id="IPR036038">
    <property type="entry name" value="Aminotransferase-like"/>
</dbReference>
<comment type="pathway">
    <text evidence="2">Amino-acid biosynthesis; L-valine biosynthesis; L-valine from pyruvate: step 4/4.</text>
</comment>
<proteinExistence type="inferred from homology"/>
<comment type="similarity">
    <text evidence="4">Belongs to the class-IV pyridoxal-phosphate-dependent aminotransferase family.</text>
</comment>
<dbReference type="Pfam" id="PF01063">
    <property type="entry name" value="Aminotran_4"/>
    <property type="match status" value="1"/>
</dbReference>
<evidence type="ECO:0000256" key="4">
    <source>
        <dbReference type="ARBA" id="ARBA00009320"/>
    </source>
</evidence>
<evidence type="ECO:0000256" key="8">
    <source>
        <dbReference type="ARBA" id="ARBA00049229"/>
    </source>
</evidence>
<evidence type="ECO:0000313" key="10">
    <source>
        <dbReference type="Proteomes" id="UP000647133"/>
    </source>
</evidence>
<dbReference type="InterPro" id="IPR043131">
    <property type="entry name" value="BCAT-like_N"/>
</dbReference>
<gene>
    <name evidence="9" type="ORF">IFO69_20720</name>
</gene>
<evidence type="ECO:0000256" key="3">
    <source>
        <dbReference type="ARBA" id="ARBA00005072"/>
    </source>
</evidence>
<sequence>MKPFCFSVDQITESPKASLHPMDIGLIRGYAVFDFFRTVNYTPLFLEAYLDRFIKSANKAHLNLRYDAKELEVIILQLIKKNNLEQGGIRMVLSGGVSDNHFSPANGSLYIFCEELLMPSSEKYNNGVNLVTVEYIRPIPEIKTTNYALPVFLSADWKEKNAEDVLYHHNGLISESSRSNIFMVKDGLISTPKSNILMGITRKNILALNDQIIVTDISLEKLVNADEVFMSSTTKRILPITRIDGKPIGKGQVGVYTKELMEDFKALENKMALI</sequence>
<dbReference type="Gene3D" id="3.20.10.10">
    <property type="entry name" value="D-amino Acid Aminotransferase, subunit A, domain 2"/>
    <property type="match status" value="1"/>
</dbReference>
<dbReference type="GO" id="GO:0008483">
    <property type="term" value="F:transaminase activity"/>
    <property type="evidence" value="ECO:0007669"/>
    <property type="project" value="UniProtKB-KW"/>
</dbReference>
<evidence type="ECO:0000256" key="2">
    <source>
        <dbReference type="ARBA" id="ARBA00004931"/>
    </source>
</evidence>
<comment type="catalytic activity">
    <reaction evidence="6">
        <text>L-valine + 2-oxoglutarate = 3-methyl-2-oxobutanoate + L-glutamate</text>
        <dbReference type="Rhea" id="RHEA:24813"/>
        <dbReference type="ChEBI" id="CHEBI:11851"/>
        <dbReference type="ChEBI" id="CHEBI:16810"/>
        <dbReference type="ChEBI" id="CHEBI:29985"/>
        <dbReference type="ChEBI" id="CHEBI:57762"/>
        <dbReference type="EC" id="2.6.1.42"/>
    </reaction>
</comment>
<dbReference type="InterPro" id="IPR001544">
    <property type="entry name" value="Aminotrans_IV"/>
</dbReference>
<evidence type="ECO:0000313" key="9">
    <source>
        <dbReference type="EMBL" id="MBD8491189.1"/>
    </source>
</evidence>
<organism evidence="9 10">
    <name type="scientific">Echinicola arenosa</name>
    <dbReference type="NCBI Taxonomy" id="2774144"/>
    <lineage>
        <taxon>Bacteria</taxon>
        <taxon>Pseudomonadati</taxon>
        <taxon>Bacteroidota</taxon>
        <taxon>Cytophagia</taxon>
        <taxon>Cytophagales</taxon>
        <taxon>Cyclobacteriaceae</taxon>
        <taxon>Echinicola</taxon>
    </lineage>
</organism>
<dbReference type="CDD" id="cd00449">
    <property type="entry name" value="PLPDE_IV"/>
    <property type="match status" value="1"/>
</dbReference>
<dbReference type="SUPFAM" id="SSF56752">
    <property type="entry name" value="D-aminoacid aminotransferase-like PLP-dependent enzymes"/>
    <property type="match status" value="1"/>
</dbReference>
<dbReference type="PANTHER" id="PTHR42743:SF11">
    <property type="entry name" value="AMINODEOXYCHORISMATE LYASE"/>
    <property type="match status" value="1"/>
</dbReference>
<evidence type="ECO:0000256" key="5">
    <source>
        <dbReference type="ARBA" id="ARBA00013053"/>
    </source>
</evidence>
<comment type="caution">
    <text evidence="9">The sequence shown here is derived from an EMBL/GenBank/DDBJ whole genome shotgun (WGS) entry which is preliminary data.</text>
</comment>
<comment type="catalytic activity">
    <reaction evidence="7">
        <text>L-isoleucine + 2-oxoglutarate = (S)-3-methyl-2-oxopentanoate + L-glutamate</text>
        <dbReference type="Rhea" id="RHEA:24801"/>
        <dbReference type="ChEBI" id="CHEBI:16810"/>
        <dbReference type="ChEBI" id="CHEBI:29985"/>
        <dbReference type="ChEBI" id="CHEBI:35146"/>
        <dbReference type="ChEBI" id="CHEBI:58045"/>
        <dbReference type="EC" id="2.6.1.42"/>
    </reaction>
</comment>
<dbReference type="Gene3D" id="3.30.470.10">
    <property type="match status" value="1"/>
</dbReference>
<evidence type="ECO:0000256" key="1">
    <source>
        <dbReference type="ARBA" id="ARBA00004824"/>
    </source>
</evidence>
<comment type="catalytic activity">
    <reaction evidence="8">
        <text>L-leucine + 2-oxoglutarate = 4-methyl-2-oxopentanoate + L-glutamate</text>
        <dbReference type="Rhea" id="RHEA:18321"/>
        <dbReference type="ChEBI" id="CHEBI:16810"/>
        <dbReference type="ChEBI" id="CHEBI:17865"/>
        <dbReference type="ChEBI" id="CHEBI:29985"/>
        <dbReference type="ChEBI" id="CHEBI:57427"/>
        <dbReference type="EC" id="2.6.1.42"/>
    </reaction>
</comment>
<evidence type="ECO:0000256" key="6">
    <source>
        <dbReference type="ARBA" id="ARBA00048212"/>
    </source>
</evidence>
<reference evidence="9 10" key="1">
    <citation type="submission" date="2020-09" db="EMBL/GenBank/DDBJ databases">
        <title>Echinicola sp. CAU 1574 isolated from sand of Sido Beach.</title>
        <authorList>
            <person name="Kim W."/>
        </authorList>
    </citation>
    <scope>NUCLEOTIDE SEQUENCE [LARGE SCALE GENOMIC DNA]</scope>
    <source>
        <strain evidence="9 10">CAU 1574</strain>
    </source>
</reference>
<dbReference type="EMBL" id="JACYTQ010000011">
    <property type="protein sequence ID" value="MBD8491189.1"/>
    <property type="molecule type" value="Genomic_DNA"/>
</dbReference>
<dbReference type="InterPro" id="IPR043132">
    <property type="entry name" value="BCAT-like_C"/>
</dbReference>
<accession>A0ABR9AQZ9</accession>
<dbReference type="PANTHER" id="PTHR42743">
    <property type="entry name" value="AMINO-ACID AMINOTRANSFERASE"/>
    <property type="match status" value="1"/>
</dbReference>
<comment type="pathway">
    <text evidence="3">Amino-acid biosynthesis; L-leucine biosynthesis; L-leucine from 3-methyl-2-oxobutanoate: step 4/4.</text>
</comment>
<dbReference type="Proteomes" id="UP000647133">
    <property type="component" value="Unassembled WGS sequence"/>
</dbReference>
<name>A0ABR9AQZ9_9BACT</name>
<protein>
    <recommendedName>
        <fullName evidence="5">branched-chain-amino-acid transaminase</fullName>
        <ecNumber evidence="5">2.6.1.42</ecNumber>
    </recommendedName>
</protein>
<keyword evidence="10" id="KW-1185">Reference proteome</keyword>
<evidence type="ECO:0000256" key="7">
    <source>
        <dbReference type="ARBA" id="ARBA00048798"/>
    </source>
</evidence>